<comment type="caution">
    <text evidence="1">The sequence shown here is derived from an EMBL/GenBank/DDBJ whole genome shotgun (WGS) entry which is preliminary data.</text>
</comment>
<reference evidence="1 2" key="1">
    <citation type="submission" date="2018-03" db="EMBL/GenBank/DDBJ databases">
        <title>Genomic Encyclopedia of Archaeal and Bacterial Type Strains, Phase II (KMG-II): from individual species to whole genera.</title>
        <authorList>
            <person name="Goeker M."/>
        </authorList>
    </citation>
    <scope>NUCLEOTIDE SEQUENCE [LARGE SCALE GENOMIC DNA]</scope>
    <source>
        <strain evidence="1 2">DSM 100214</strain>
    </source>
</reference>
<gene>
    <name evidence="1" type="ORF">CLV62_10257</name>
</gene>
<keyword evidence="2" id="KW-1185">Reference proteome</keyword>
<accession>A0A2V3PS56</accession>
<dbReference type="Proteomes" id="UP000247973">
    <property type="component" value="Unassembled WGS sequence"/>
</dbReference>
<name>A0A2V3PS56_9BACT</name>
<evidence type="ECO:0000313" key="1">
    <source>
        <dbReference type="EMBL" id="PXV68027.1"/>
    </source>
</evidence>
<dbReference type="RefSeq" id="WP_110309317.1">
    <property type="nucleotide sequence ID" value="NZ_QICL01000002.1"/>
</dbReference>
<protein>
    <submittedName>
        <fullName evidence="1">Uncharacterized protein</fullName>
    </submittedName>
</protein>
<sequence>MTNLLNTILSPTQPECQSIPEYVGKTFDSITAKHQDYKALPYVNKGNETLLVEIRFETSILSCIIENDICTEAYIFTDV</sequence>
<dbReference type="EMBL" id="QICL01000002">
    <property type="protein sequence ID" value="PXV68027.1"/>
    <property type="molecule type" value="Genomic_DNA"/>
</dbReference>
<dbReference type="AlphaFoldDB" id="A0A2V3PS56"/>
<organism evidence="1 2">
    <name type="scientific">Dysgonomonas alginatilytica</name>
    <dbReference type="NCBI Taxonomy" id="1605892"/>
    <lineage>
        <taxon>Bacteria</taxon>
        <taxon>Pseudomonadati</taxon>
        <taxon>Bacteroidota</taxon>
        <taxon>Bacteroidia</taxon>
        <taxon>Bacteroidales</taxon>
        <taxon>Dysgonomonadaceae</taxon>
        <taxon>Dysgonomonas</taxon>
    </lineage>
</organism>
<proteinExistence type="predicted"/>
<evidence type="ECO:0000313" key="2">
    <source>
        <dbReference type="Proteomes" id="UP000247973"/>
    </source>
</evidence>